<evidence type="ECO:0000313" key="4">
    <source>
        <dbReference type="Proteomes" id="UP000054321"/>
    </source>
</evidence>
<dbReference type="GO" id="GO:0034551">
    <property type="term" value="P:mitochondrial respiratory chain complex III assembly"/>
    <property type="evidence" value="ECO:0007669"/>
    <property type="project" value="TreeGrafter"/>
</dbReference>
<dbReference type="Pfam" id="PF03981">
    <property type="entry name" value="Ubiq_cyt_C_chap"/>
    <property type="match status" value="1"/>
</dbReference>
<dbReference type="PANTHER" id="PTHR12184">
    <property type="entry name" value="UBIQUINOL-CYTOCHROME C REDUCTASE COMPLEX ASSEMBLY FACTOR 1 FAMILY MEMBER"/>
    <property type="match status" value="1"/>
</dbReference>
<evidence type="ECO:0000259" key="2">
    <source>
        <dbReference type="Pfam" id="PF03981"/>
    </source>
</evidence>
<proteinExistence type="inferred from homology"/>
<dbReference type="OrthoDB" id="10253878at2759"/>
<dbReference type="EMBL" id="KN832870">
    <property type="protein sequence ID" value="KIN07375.1"/>
    <property type="molecule type" value="Genomic_DNA"/>
</dbReference>
<dbReference type="InterPro" id="IPR007129">
    <property type="entry name" value="Ubiqinol_cyt_c_chaperone_CPB3"/>
</dbReference>
<dbReference type="Proteomes" id="UP000054321">
    <property type="component" value="Unassembled WGS sequence"/>
</dbReference>
<comment type="similarity">
    <text evidence="1">Belongs to the CBP3 family.</text>
</comment>
<dbReference type="InterPro" id="IPR021150">
    <property type="entry name" value="Ubiq_cyt_c_chap"/>
</dbReference>
<sequence length="293" mass="32920">MASKTCSSCLWTIRRGSPSLSGISRLAVARTFTTTSTRYADISGSNAATASPALPTIQKSKILLPSSFVTYQAFSITDVMYKECERQAKYSMPEVADEADIPQTEEGEDLGLGDTWWHTDVGLKPTFSTWSQVTMLHMYLLTTRLRCLPKGEAQMWQQVLLDHFFADAETKMAVYHNMHTRGVRNKYLKDLFIQWRGLLAAYDEGLFKGDAVLASAIWRNIFKANEETDIRQLAQIVSFMRKALQDLDALPYDKLGVVKFGSPSEEGDIVRLKSPMLNLPFQKLPGADSRGRK</sequence>
<evidence type="ECO:0000256" key="1">
    <source>
        <dbReference type="ARBA" id="ARBA00006407"/>
    </source>
</evidence>
<keyword evidence="4" id="KW-1185">Reference proteome</keyword>
<name>A0A0C3HWS2_OIDMZ</name>
<protein>
    <recommendedName>
        <fullName evidence="2">Ubiquinol-cytochrome c chaperone domain-containing protein</fullName>
    </recommendedName>
</protein>
<dbReference type="GO" id="GO:0005739">
    <property type="term" value="C:mitochondrion"/>
    <property type="evidence" value="ECO:0007669"/>
    <property type="project" value="TreeGrafter"/>
</dbReference>
<organism evidence="3 4">
    <name type="scientific">Oidiodendron maius (strain Zn)</name>
    <dbReference type="NCBI Taxonomy" id="913774"/>
    <lineage>
        <taxon>Eukaryota</taxon>
        <taxon>Fungi</taxon>
        <taxon>Dikarya</taxon>
        <taxon>Ascomycota</taxon>
        <taxon>Pezizomycotina</taxon>
        <taxon>Leotiomycetes</taxon>
        <taxon>Leotiomycetes incertae sedis</taxon>
        <taxon>Myxotrichaceae</taxon>
        <taxon>Oidiodendron</taxon>
    </lineage>
</organism>
<dbReference type="PANTHER" id="PTHR12184:SF1">
    <property type="entry name" value="UBIQUINOL-CYTOCHROME-C REDUCTASE COMPLEX ASSEMBLY FACTOR 1"/>
    <property type="match status" value="1"/>
</dbReference>
<reference evidence="3 4" key="1">
    <citation type="submission" date="2014-04" db="EMBL/GenBank/DDBJ databases">
        <authorList>
            <consortium name="DOE Joint Genome Institute"/>
            <person name="Kuo A."/>
            <person name="Martino E."/>
            <person name="Perotto S."/>
            <person name="Kohler A."/>
            <person name="Nagy L.G."/>
            <person name="Floudas D."/>
            <person name="Copeland A."/>
            <person name="Barry K.W."/>
            <person name="Cichocki N."/>
            <person name="Veneault-Fourrey C."/>
            <person name="LaButti K."/>
            <person name="Lindquist E.A."/>
            <person name="Lipzen A."/>
            <person name="Lundell T."/>
            <person name="Morin E."/>
            <person name="Murat C."/>
            <person name="Sun H."/>
            <person name="Tunlid A."/>
            <person name="Henrissat B."/>
            <person name="Grigoriev I.V."/>
            <person name="Hibbett D.S."/>
            <person name="Martin F."/>
            <person name="Nordberg H.P."/>
            <person name="Cantor M.N."/>
            <person name="Hua S.X."/>
        </authorList>
    </citation>
    <scope>NUCLEOTIDE SEQUENCE [LARGE SCALE GENOMIC DNA]</scope>
    <source>
        <strain evidence="3 4">Zn</strain>
    </source>
</reference>
<dbReference type="AlphaFoldDB" id="A0A0C3HWS2"/>
<reference evidence="4" key="2">
    <citation type="submission" date="2015-01" db="EMBL/GenBank/DDBJ databases">
        <title>Evolutionary Origins and Diversification of the Mycorrhizal Mutualists.</title>
        <authorList>
            <consortium name="DOE Joint Genome Institute"/>
            <consortium name="Mycorrhizal Genomics Consortium"/>
            <person name="Kohler A."/>
            <person name="Kuo A."/>
            <person name="Nagy L.G."/>
            <person name="Floudas D."/>
            <person name="Copeland A."/>
            <person name="Barry K.W."/>
            <person name="Cichocki N."/>
            <person name="Veneault-Fourrey C."/>
            <person name="LaButti K."/>
            <person name="Lindquist E.A."/>
            <person name="Lipzen A."/>
            <person name="Lundell T."/>
            <person name="Morin E."/>
            <person name="Murat C."/>
            <person name="Riley R."/>
            <person name="Ohm R."/>
            <person name="Sun H."/>
            <person name="Tunlid A."/>
            <person name="Henrissat B."/>
            <person name="Grigoriev I.V."/>
            <person name="Hibbett D.S."/>
            <person name="Martin F."/>
        </authorList>
    </citation>
    <scope>NUCLEOTIDE SEQUENCE [LARGE SCALE GENOMIC DNA]</scope>
    <source>
        <strain evidence="4">Zn</strain>
    </source>
</reference>
<dbReference type="STRING" id="913774.A0A0C3HWS2"/>
<dbReference type="InParanoid" id="A0A0C3HWS2"/>
<feature type="domain" description="Ubiquinol-cytochrome c chaperone" evidence="2">
    <location>
        <begin position="120"/>
        <end position="256"/>
    </location>
</feature>
<evidence type="ECO:0000313" key="3">
    <source>
        <dbReference type="EMBL" id="KIN07375.1"/>
    </source>
</evidence>
<accession>A0A0C3HWS2</accession>
<dbReference type="HOGENOM" id="CLU_053729_0_0_1"/>
<gene>
    <name evidence="3" type="ORF">OIDMADRAFT_150832</name>
</gene>